<feature type="repeat" description="ANK" evidence="1">
    <location>
        <begin position="50"/>
        <end position="82"/>
    </location>
</feature>
<dbReference type="PROSITE" id="PS50297">
    <property type="entry name" value="ANK_REP_REGION"/>
    <property type="match status" value="3"/>
</dbReference>
<keyword evidence="1" id="KW-0040">ANK repeat</keyword>
<evidence type="ECO:0000256" key="1">
    <source>
        <dbReference type="PROSITE-ProRule" id="PRU00023"/>
    </source>
</evidence>
<dbReference type="SUPFAM" id="SSF48403">
    <property type="entry name" value="Ankyrin repeat"/>
    <property type="match status" value="1"/>
</dbReference>
<proteinExistence type="predicted"/>
<dbReference type="Proteomes" id="UP000594262">
    <property type="component" value="Unplaced"/>
</dbReference>
<dbReference type="PROSITE" id="PS50088">
    <property type="entry name" value="ANK_REPEAT"/>
    <property type="match status" value="3"/>
</dbReference>
<feature type="repeat" description="ANK" evidence="1">
    <location>
        <begin position="17"/>
        <end position="49"/>
    </location>
</feature>
<dbReference type="InterPro" id="IPR036770">
    <property type="entry name" value="Ankyrin_rpt-contain_sf"/>
</dbReference>
<evidence type="ECO:0000256" key="2">
    <source>
        <dbReference type="SAM" id="MobiDB-lite"/>
    </source>
</evidence>
<evidence type="ECO:0000313" key="3">
    <source>
        <dbReference type="EnsemblMetazoa" id="CLYHEMP017367.1"/>
    </source>
</evidence>
<reference evidence="3" key="1">
    <citation type="submission" date="2021-01" db="UniProtKB">
        <authorList>
            <consortium name="EnsemblMetazoa"/>
        </authorList>
    </citation>
    <scope>IDENTIFICATION</scope>
</reference>
<name>A0A7M5X3X9_9CNID</name>
<dbReference type="InterPro" id="IPR052801">
    <property type="entry name" value="Ankyrin-EF-hand"/>
</dbReference>
<dbReference type="AlphaFoldDB" id="A0A7M5X3X9"/>
<dbReference type="EnsemblMetazoa" id="CLYHEMT017367.1">
    <property type="protein sequence ID" value="CLYHEMP017367.1"/>
    <property type="gene ID" value="CLYHEMG017367"/>
</dbReference>
<accession>A0A7M5X3X9</accession>
<dbReference type="OrthoDB" id="5962529at2759"/>
<dbReference type="Gene3D" id="1.25.40.20">
    <property type="entry name" value="Ankyrin repeat-containing domain"/>
    <property type="match status" value="1"/>
</dbReference>
<dbReference type="PANTHER" id="PTHR24127">
    <property type="entry name" value="ANKYRIN REPEAT AND EF-HAND DOMAIN-CONTAINING PROTEIN 1"/>
    <property type="match status" value="1"/>
</dbReference>
<dbReference type="SMART" id="SM00248">
    <property type="entry name" value="ANK"/>
    <property type="match status" value="3"/>
</dbReference>
<evidence type="ECO:0000313" key="4">
    <source>
        <dbReference type="Proteomes" id="UP000594262"/>
    </source>
</evidence>
<organism evidence="3 4">
    <name type="scientific">Clytia hemisphaerica</name>
    <dbReference type="NCBI Taxonomy" id="252671"/>
    <lineage>
        <taxon>Eukaryota</taxon>
        <taxon>Metazoa</taxon>
        <taxon>Cnidaria</taxon>
        <taxon>Hydrozoa</taxon>
        <taxon>Hydroidolina</taxon>
        <taxon>Leptothecata</taxon>
        <taxon>Obeliida</taxon>
        <taxon>Clytiidae</taxon>
        <taxon>Clytia</taxon>
    </lineage>
</organism>
<dbReference type="PANTHER" id="PTHR24127:SF1">
    <property type="entry name" value="ANKYRIN REPEAT AND EF-HAND DOMAIN-CONTAINING PROTEIN 1"/>
    <property type="match status" value="1"/>
</dbReference>
<dbReference type="Pfam" id="PF12796">
    <property type="entry name" value="Ank_2"/>
    <property type="match status" value="1"/>
</dbReference>
<dbReference type="InterPro" id="IPR002110">
    <property type="entry name" value="Ankyrin_rpt"/>
</dbReference>
<feature type="repeat" description="ANK" evidence="1">
    <location>
        <begin position="83"/>
        <end position="115"/>
    </location>
</feature>
<sequence length="272" mass="30604">MKAAVKDGLDLDQKDKFYKTPLMMACLEGNLQMARYLVSHGANVNEMDSFKWTALHFACHSGQKDLVELLINNGAQMDTQSINGGTPIMRAIESSKCDVVQFMIDNGAKIQLENKKGSTALDIAFAYADPRIIEIVQKRWDQLPPPIDKRKKGGKASPKKRTRSAKTTSSTNRVSMPEIRLTKSQQNMKYEDHRETSAVIKAATAIANGASLDKDISYTPKRAWLPEPTTKELLGERQDNRERYGYEVDFVDYQPPFQSHITEMVSKIDITS</sequence>
<keyword evidence="4" id="KW-1185">Reference proteome</keyword>
<feature type="compositionally biased region" description="Basic residues" evidence="2">
    <location>
        <begin position="149"/>
        <end position="164"/>
    </location>
</feature>
<feature type="region of interest" description="Disordered" evidence="2">
    <location>
        <begin position="143"/>
        <end position="174"/>
    </location>
</feature>
<protein>
    <submittedName>
        <fullName evidence="3">Uncharacterized protein</fullName>
    </submittedName>
</protein>